<evidence type="ECO:0000256" key="4">
    <source>
        <dbReference type="ARBA" id="ARBA00022679"/>
    </source>
</evidence>
<dbReference type="SUPFAM" id="SSF51621">
    <property type="entry name" value="Phosphoenolpyruvate/pyruvate domain"/>
    <property type="match status" value="1"/>
</dbReference>
<dbReference type="Proteomes" id="UP000235392">
    <property type="component" value="Unassembled WGS sequence"/>
</dbReference>
<evidence type="ECO:0000256" key="5">
    <source>
        <dbReference type="ARBA" id="ARBA00049172"/>
    </source>
</evidence>
<organism evidence="7 8">
    <name type="scientific">Puccinia coronata f. sp. avenae</name>
    <dbReference type="NCBI Taxonomy" id="200324"/>
    <lineage>
        <taxon>Eukaryota</taxon>
        <taxon>Fungi</taxon>
        <taxon>Dikarya</taxon>
        <taxon>Basidiomycota</taxon>
        <taxon>Pucciniomycotina</taxon>
        <taxon>Pucciniomycetes</taxon>
        <taxon>Pucciniales</taxon>
        <taxon>Pucciniaceae</taxon>
        <taxon>Puccinia</taxon>
    </lineage>
</organism>
<dbReference type="GO" id="GO:0015940">
    <property type="term" value="P:pantothenate biosynthetic process"/>
    <property type="evidence" value="ECO:0007669"/>
    <property type="project" value="UniProtKB-UniPathway"/>
</dbReference>
<dbReference type="AlphaFoldDB" id="A0A2N5VY81"/>
<dbReference type="GO" id="GO:0005739">
    <property type="term" value="C:mitochondrion"/>
    <property type="evidence" value="ECO:0007669"/>
    <property type="project" value="TreeGrafter"/>
</dbReference>
<comment type="pathway">
    <text evidence="1">Cofactor biosynthesis; (R)-pantothenate biosynthesis; (R)-pantoate from 3-methyl-2-oxobutanoate: step 1/2.</text>
</comment>
<dbReference type="EMBL" id="PGCI01000275">
    <property type="protein sequence ID" value="PLW31213.1"/>
    <property type="molecule type" value="Genomic_DNA"/>
</dbReference>
<dbReference type="HAMAP" id="MF_00156">
    <property type="entry name" value="PanB"/>
    <property type="match status" value="1"/>
</dbReference>
<dbReference type="InterPro" id="IPR015813">
    <property type="entry name" value="Pyrv/PenolPyrv_kinase-like_dom"/>
</dbReference>
<evidence type="ECO:0000256" key="3">
    <source>
        <dbReference type="ARBA" id="ARBA00012618"/>
    </source>
</evidence>
<reference evidence="8 9" key="1">
    <citation type="submission" date="2017-11" db="EMBL/GenBank/DDBJ databases">
        <title>De novo assembly and phasing of dikaryotic genomes from two isolates of Puccinia coronata f. sp. avenae, the causal agent of oat crown rust.</title>
        <authorList>
            <person name="Miller M.E."/>
            <person name="Zhang Y."/>
            <person name="Omidvar V."/>
            <person name="Sperschneider J."/>
            <person name="Schwessinger B."/>
            <person name="Raley C."/>
            <person name="Palmer J.M."/>
            <person name="Garnica D."/>
            <person name="Upadhyaya N."/>
            <person name="Rathjen J."/>
            <person name="Taylor J.M."/>
            <person name="Park R.F."/>
            <person name="Dodds P.N."/>
            <person name="Hirsch C.D."/>
            <person name="Kianian S.F."/>
            <person name="Figueroa M."/>
        </authorList>
    </citation>
    <scope>NUCLEOTIDE SEQUENCE [LARGE SCALE GENOMIC DNA]</scope>
    <source>
        <strain evidence="7">12NC29</strain>
        <strain evidence="6">12SD80</strain>
    </source>
</reference>
<evidence type="ECO:0000313" key="8">
    <source>
        <dbReference type="Proteomes" id="UP000235388"/>
    </source>
</evidence>
<dbReference type="OrthoDB" id="425211at2759"/>
<dbReference type="Gene3D" id="3.20.20.60">
    <property type="entry name" value="Phosphoenolpyruvate-binding domains"/>
    <property type="match status" value="1"/>
</dbReference>
<evidence type="ECO:0000256" key="2">
    <source>
        <dbReference type="ARBA" id="ARBA00008676"/>
    </source>
</evidence>
<dbReference type="EC" id="2.1.2.11" evidence="3"/>
<gene>
    <name evidence="7" type="ORF">PCANC_05887</name>
    <name evidence="6" type="ORF">PCASD_11082</name>
</gene>
<dbReference type="STRING" id="200324.A0A2N5VY81"/>
<evidence type="ECO:0000313" key="9">
    <source>
        <dbReference type="Proteomes" id="UP000235392"/>
    </source>
</evidence>
<dbReference type="InterPro" id="IPR040442">
    <property type="entry name" value="Pyrv_kinase-like_dom_sf"/>
</dbReference>
<dbReference type="PANTHER" id="PTHR20881:SF0">
    <property type="entry name" value="3-METHYL-2-OXOBUTANOATE HYDROXYMETHYLTRANSFERASE"/>
    <property type="match status" value="1"/>
</dbReference>
<evidence type="ECO:0000256" key="1">
    <source>
        <dbReference type="ARBA" id="ARBA00005033"/>
    </source>
</evidence>
<protein>
    <recommendedName>
        <fullName evidence="3">3-methyl-2-oxobutanoate hydroxymethyltransferase</fullName>
        <ecNumber evidence="3">2.1.2.11</ecNumber>
    </recommendedName>
</protein>
<comment type="similarity">
    <text evidence="2">Belongs to the PanB family.</text>
</comment>
<dbReference type="Proteomes" id="UP000235388">
    <property type="component" value="Unassembled WGS sequence"/>
</dbReference>
<dbReference type="GO" id="GO:0003864">
    <property type="term" value="F:3-methyl-2-oxobutanoate hydroxymethyltransferase activity"/>
    <property type="evidence" value="ECO:0007669"/>
    <property type="project" value="UniProtKB-EC"/>
</dbReference>
<evidence type="ECO:0000313" key="6">
    <source>
        <dbReference type="EMBL" id="PLW31213.1"/>
    </source>
</evidence>
<comment type="catalytic activity">
    <reaction evidence="5">
        <text>(6R)-5,10-methylene-5,6,7,8-tetrahydrofolate + 3-methyl-2-oxobutanoate + H2O = 2-dehydropantoate + (6S)-5,6,7,8-tetrahydrofolate</text>
        <dbReference type="Rhea" id="RHEA:11824"/>
        <dbReference type="ChEBI" id="CHEBI:11561"/>
        <dbReference type="ChEBI" id="CHEBI:11851"/>
        <dbReference type="ChEBI" id="CHEBI:15377"/>
        <dbReference type="ChEBI" id="CHEBI:15636"/>
        <dbReference type="ChEBI" id="CHEBI:57453"/>
        <dbReference type="EC" id="2.1.2.11"/>
    </reaction>
</comment>
<dbReference type="GO" id="GO:0000287">
    <property type="term" value="F:magnesium ion binding"/>
    <property type="evidence" value="ECO:0007669"/>
    <property type="project" value="TreeGrafter"/>
</dbReference>
<dbReference type="CDD" id="cd06557">
    <property type="entry name" value="KPHMT-like"/>
    <property type="match status" value="1"/>
</dbReference>
<proteinExistence type="inferred from homology"/>
<dbReference type="UniPathway" id="UPA00028">
    <property type="reaction ID" value="UER00003"/>
</dbReference>
<evidence type="ECO:0000313" key="7">
    <source>
        <dbReference type="EMBL" id="PLW54892.1"/>
    </source>
</evidence>
<name>A0A2N5VY81_9BASI</name>
<keyword evidence="4" id="KW-0808">Transferase</keyword>
<dbReference type="EMBL" id="PGCJ01000039">
    <property type="protein sequence ID" value="PLW54892.1"/>
    <property type="molecule type" value="Genomic_DNA"/>
</dbReference>
<keyword evidence="8" id="KW-1185">Reference proteome</keyword>
<dbReference type="Pfam" id="PF02548">
    <property type="entry name" value="Pantoate_transf"/>
    <property type="match status" value="1"/>
</dbReference>
<dbReference type="InterPro" id="IPR003700">
    <property type="entry name" value="Pantoate_hydroxy_MeTrfase"/>
</dbReference>
<accession>A0A2N5VY81</accession>
<comment type="caution">
    <text evidence="7">The sequence shown here is derived from an EMBL/GenBank/DDBJ whole genome shotgun (WGS) entry which is preliminary data.</text>
</comment>
<sequence length="421" mass="46092">MRSVWHKNRIVTNNRLGSHPYSSQPLDLVPPIDQHDETNQAAVTRKNKSGVVTFKTLRELYRKEIPITMLTAYDFATARMLGMAAGGPHTEQKGAAADELPGGIDICLCGDSLANVCLGYQSTTELGVDEFIYHLKAIRRGLDSLKTEPDYRIPLFIADLPFGTYEASVEQGMRTATRLAQAARVDGFKIEGGKELAPLIERLTSFGMPIIGHIGLTPQRASSLGGFKVQGHDCPSKAQEIIADALDLERAGCIGIVIEAVPVELISQLKTMVNVPLIGIGAGPQTDGQVLVTSDLIGSLASHSSLLKNLKPKFVPNLASSVKLHNHSLHPAFDVSLQIIQSYIRLVRARQFPQVGLHTYSMKADVLKHLNQHGWTSLKKVMIIPPNRRYHSKNPSIIMMSCLVMATGRARPIGEDYIVQK</sequence>
<dbReference type="PANTHER" id="PTHR20881">
    <property type="entry name" value="3-METHYL-2-OXOBUTANOATE HYDROXYMETHYLTRANSFERASE"/>
    <property type="match status" value="1"/>
</dbReference>